<evidence type="ECO:0000256" key="1">
    <source>
        <dbReference type="ARBA" id="ARBA00004651"/>
    </source>
</evidence>
<evidence type="ECO:0000313" key="11">
    <source>
        <dbReference type="Proteomes" id="UP000199268"/>
    </source>
</evidence>
<sequence length="234" mass="23654">MESNMRKYLAEFFGTLMLVAVGTGTVVLVGLQTGPLPVALAFGIALAAGAYAFGPISGGHFNPAVSLGAAINGRITWGEFVGYVISQLIGGLAGSAVVWAIMQSVGANATMIKQVGFGQTDYTAPVSFIGATIIELILTFLFVLVILMVTSKKASASSVAAPMIIGLTLAALITVGVSVTGASLNPARSFGPAIFFAMFGSATALTHIAAYFIGPLVGGALAALVAKYGLGSEE</sequence>
<dbReference type="RefSeq" id="WP_174855268.1">
    <property type="nucleotide sequence ID" value="NZ_BJEE01000001.1"/>
</dbReference>
<dbReference type="Gene3D" id="1.20.1080.10">
    <property type="entry name" value="Glycerol uptake facilitator protein"/>
    <property type="match status" value="1"/>
</dbReference>
<dbReference type="AlphaFoldDB" id="A0A1C3ZR35"/>
<feature type="transmembrane region" description="Helical" evidence="9">
    <location>
        <begin position="12"/>
        <end position="32"/>
    </location>
</feature>
<dbReference type="Proteomes" id="UP000199268">
    <property type="component" value="Unassembled WGS sequence"/>
</dbReference>
<dbReference type="InterPro" id="IPR034294">
    <property type="entry name" value="Aquaporin_transptr"/>
</dbReference>
<accession>A0A1C3ZR35</accession>
<dbReference type="GO" id="GO:0005886">
    <property type="term" value="C:plasma membrane"/>
    <property type="evidence" value="ECO:0007669"/>
    <property type="project" value="UniProtKB-SubCell"/>
</dbReference>
<dbReference type="GO" id="GO:0015250">
    <property type="term" value="F:water channel activity"/>
    <property type="evidence" value="ECO:0007669"/>
    <property type="project" value="TreeGrafter"/>
</dbReference>
<keyword evidence="4" id="KW-1003">Cell membrane</keyword>
<protein>
    <submittedName>
        <fullName evidence="10">Aquaporin Z</fullName>
    </submittedName>
</protein>
<evidence type="ECO:0000256" key="4">
    <source>
        <dbReference type="ARBA" id="ARBA00022475"/>
    </source>
</evidence>
<evidence type="ECO:0000256" key="6">
    <source>
        <dbReference type="ARBA" id="ARBA00022989"/>
    </source>
</evidence>
<dbReference type="PRINTS" id="PR00783">
    <property type="entry name" value="MINTRINSICP"/>
</dbReference>
<dbReference type="EMBL" id="FMAO01000002">
    <property type="protein sequence ID" value="SCB84859.1"/>
    <property type="molecule type" value="Genomic_DNA"/>
</dbReference>
<dbReference type="SUPFAM" id="SSF81338">
    <property type="entry name" value="Aquaporin-like"/>
    <property type="match status" value="1"/>
</dbReference>
<feature type="transmembrane region" description="Helical" evidence="9">
    <location>
        <begin position="159"/>
        <end position="181"/>
    </location>
</feature>
<dbReference type="InterPro" id="IPR022357">
    <property type="entry name" value="MIP_CS"/>
</dbReference>
<feature type="transmembrane region" description="Helical" evidence="9">
    <location>
        <begin position="38"/>
        <end position="59"/>
    </location>
</feature>
<dbReference type="InterPro" id="IPR000425">
    <property type="entry name" value="MIP"/>
</dbReference>
<dbReference type="Pfam" id="PF00230">
    <property type="entry name" value="MIP"/>
    <property type="match status" value="1"/>
</dbReference>
<reference evidence="11" key="1">
    <citation type="submission" date="2016-08" db="EMBL/GenBank/DDBJ databases">
        <authorList>
            <person name="Varghese N."/>
            <person name="Submissions Spin"/>
        </authorList>
    </citation>
    <scope>NUCLEOTIDE SEQUENCE [LARGE SCALE GENOMIC DNA]</scope>
    <source>
        <strain evidence="11">R-53094</strain>
    </source>
</reference>
<evidence type="ECO:0000256" key="2">
    <source>
        <dbReference type="ARBA" id="ARBA00006175"/>
    </source>
</evidence>
<feature type="transmembrane region" description="Helical" evidence="9">
    <location>
        <begin position="80"/>
        <end position="102"/>
    </location>
</feature>
<dbReference type="PANTHER" id="PTHR19139">
    <property type="entry name" value="AQUAPORIN TRANSPORTER"/>
    <property type="match status" value="1"/>
</dbReference>
<keyword evidence="5 8" id="KW-0812">Transmembrane</keyword>
<evidence type="ECO:0000256" key="9">
    <source>
        <dbReference type="SAM" id="Phobius"/>
    </source>
</evidence>
<dbReference type="STRING" id="1505725.GA0061074_102158"/>
<dbReference type="PROSITE" id="PS00221">
    <property type="entry name" value="MIP"/>
    <property type="match status" value="1"/>
</dbReference>
<organism evidence="10 11">
    <name type="scientific">Weissella bombi</name>
    <dbReference type="NCBI Taxonomy" id="1505725"/>
    <lineage>
        <taxon>Bacteria</taxon>
        <taxon>Bacillati</taxon>
        <taxon>Bacillota</taxon>
        <taxon>Bacilli</taxon>
        <taxon>Lactobacillales</taxon>
        <taxon>Lactobacillaceae</taxon>
        <taxon>Weissella</taxon>
    </lineage>
</organism>
<comment type="subcellular location">
    <subcellularLocation>
        <location evidence="1">Cell membrane</location>
        <topology evidence="1">Multi-pass membrane protein</topology>
    </subcellularLocation>
</comment>
<keyword evidence="7 9" id="KW-0472">Membrane</keyword>
<evidence type="ECO:0000256" key="8">
    <source>
        <dbReference type="RuleBase" id="RU000477"/>
    </source>
</evidence>
<dbReference type="PANTHER" id="PTHR19139:SF199">
    <property type="entry name" value="MIP17260P"/>
    <property type="match status" value="1"/>
</dbReference>
<feature type="transmembrane region" description="Helical" evidence="9">
    <location>
        <begin position="193"/>
        <end position="226"/>
    </location>
</feature>
<keyword evidence="3 8" id="KW-0813">Transport</keyword>
<evidence type="ECO:0000256" key="5">
    <source>
        <dbReference type="ARBA" id="ARBA00022692"/>
    </source>
</evidence>
<keyword evidence="11" id="KW-1185">Reference proteome</keyword>
<dbReference type="InterPro" id="IPR023271">
    <property type="entry name" value="Aquaporin-like"/>
</dbReference>
<name>A0A1C3ZR35_9LACO</name>
<evidence type="ECO:0000256" key="7">
    <source>
        <dbReference type="ARBA" id="ARBA00023136"/>
    </source>
</evidence>
<proteinExistence type="inferred from homology"/>
<evidence type="ECO:0000313" key="10">
    <source>
        <dbReference type="EMBL" id="SCB84859.1"/>
    </source>
</evidence>
<feature type="transmembrane region" description="Helical" evidence="9">
    <location>
        <begin position="122"/>
        <end position="147"/>
    </location>
</feature>
<gene>
    <name evidence="10" type="ORF">GA0061074_102158</name>
</gene>
<keyword evidence="6 9" id="KW-1133">Transmembrane helix</keyword>
<evidence type="ECO:0000256" key="3">
    <source>
        <dbReference type="ARBA" id="ARBA00022448"/>
    </source>
</evidence>
<comment type="similarity">
    <text evidence="2 8">Belongs to the MIP/aquaporin (TC 1.A.8) family.</text>
</comment>